<dbReference type="InterPro" id="IPR011109">
    <property type="entry name" value="DNA_bind_recombinase_dom"/>
</dbReference>
<evidence type="ECO:0000313" key="2">
    <source>
        <dbReference type="EMBL" id="NHM04851.1"/>
    </source>
</evidence>
<dbReference type="Pfam" id="PF07508">
    <property type="entry name" value="Recombinase"/>
    <property type="match status" value="1"/>
</dbReference>
<dbReference type="InterPro" id="IPR038109">
    <property type="entry name" value="DNA_bind_recomb_sf"/>
</dbReference>
<feature type="domain" description="Recombinase" evidence="1">
    <location>
        <begin position="1"/>
        <end position="96"/>
    </location>
</feature>
<dbReference type="Gene3D" id="3.90.1750.20">
    <property type="entry name" value="Putative Large Serine Recombinase, Chain B, Domain 2"/>
    <property type="match status" value="1"/>
</dbReference>
<reference evidence="2 3" key="1">
    <citation type="submission" date="2020-02" db="EMBL/GenBank/DDBJ databases">
        <authorList>
            <person name="Chen W.-M."/>
        </authorList>
    </citation>
    <scope>NUCLEOTIDE SEQUENCE [LARGE SCALE GENOMIC DNA]</scope>
    <source>
        <strain evidence="2 3">TWA-26</strain>
    </source>
</reference>
<dbReference type="Proteomes" id="UP000761423">
    <property type="component" value="Unassembled WGS sequence"/>
</dbReference>
<dbReference type="InterPro" id="IPR050639">
    <property type="entry name" value="SSR_resolvase"/>
</dbReference>
<name>A0ABX0ICB3_9FLAO</name>
<sequence>MKPDPIVAPLVKKLFEDYSTGLYTQQDLLKKYKVKGLKIERSALSRLLENPLYMGMVKVPAYKDEPEMLVEGLHIPLISKETFYIVQGVKNGRTNLIKKLKGKNDNFPLTSFLTCPECGQVLYGSQSNNGKSKKVTRTYNYYQCNSKHTCKRYRVEIIHNKLELALQNIKPAKEVLELFEKILIDEYKNVKTDRLKDINDLDKKIADIGYNQMMLTEKFGLDKIKEEVYNKLMDCYEKEMIDLKAAKAELGDYQHDLDKYVSFGLSLLTNLSEFYKNAGVEVKTKLLGSIFSNKLEFFENSFRTLPFNEAISLIGNYNKALGRNKNKKGSSQLRTSLTVPGVGIEPTHLSTRV</sequence>
<evidence type="ECO:0000313" key="3">
    <source>
        <dbReference type="Proteomes" id="UP000761423"/>
    </source>
</evidence>
<dbReference type="PANTHER" id="PTHR30461">
    <property type="entry name" value="DNA-INVERTASE FROM LAMBDOID PROPHAGE"/>
    <property type="match status" value="1"/>
</dbReference>
<gene>
    <name evidence="2" type="ORF">G4L40_09070</name>
</gene>
<dbReference type="PANTHER" id="PTHR30461:SF24">
    <property type="entry name" value="SITE-SPECIFIC INTEGRASE_RESOLVASE-RELATED"/>
    <property type="match status" value="1"/>
</dbReference>
<accession>A0ABX0ICB3</accession>
<organism evidence="2 3">
    <name type="scientific">Flavobacterium celericrescens</name>
    <dbReference type="NCBI Taxonomy" id="2709780"/>
    <lineage>
        <taxon>Bacteria</taxon>
        <taxon>Pseudomonadati</taxon>
        <taxon>Bacteroidota</taxon>
        <taxon>Flavobacteriia</taxon>
        <taxon>Flavobacteriales</taxon>
        <taxon>Flavobacteriaceae</taxon>
        <taxon>Flavobacterium</taxon>
    </lineage>
</organism>
<protein>
    <recommendedName>
        <fullName evidence="1">Recombinase domain-containing protein</fullName>
    </recommendedName>
</protein>
<comment type="caution">
    <text evidence="2">The sequence shown here is derived from an EMBL/GenBank/DDBJ whole genome shotgun (WGS) entry which is preliminary data.</text>
</comment>
<proteinExistence type="predicted"/>
<dbReference type="EMBL" id="JAAJBV010000006">
    <property type="protein sequence ID" value="NHM04851.1"/>
    <property type="molecule type" value="Genomic_DNA"/>
</dbReference>
<keyword evidence="3" id="KW-1185">Reference proteome</keyword>
<evidence type="ECO:0000259" key="1">
    <source>
        <dbReference type="PROSITE" id="PS51737"/>
    </source>
</evidence>
<dbReference type="PROSITE" id="PS51737">
    <property type="entry name" value="RECOMBINASE_DNA_BIND"/>
    <property type="match status" value="1"/>
</dbReference>